<evidence type="ECO:0000313" key="6">
    <source>
        <dbReference type="Proteomes" id="UP000011693"/>
    </source>
</evidence>
<evidence type="ECO:0000256" key="3">
    <source>
        <dbReference type="SAM" id="MobiDB-lite"/>
    </source>
</evidence>
<accession>M0B5T7</accession>
<dbReference type="STRING" id="1227492.C482_01886"/>
<proteinExistence type="inferred from homology"/>
<name>M0B5T7_9EURY</name>
<feature type="domain" description="Nitroreductase" evidence="4">
    <location>
        <begin position="32"/>
        <end position="90"/>
    </location>
</feature>
<dbReference type="EMBL" id="AOIN01000014">
    <property type="protein sequence ID" value="ELZ05623.1"/>
    <property type="molecule type" value="Genomic_DNA"/>
</dbReference>
<dbReference type="AlphaFoldDB" id="M0B5T7"/>
<keyword evidence="6" id="KW-1185">Reference proteome</keyword>
<protein>
    <submittedName>
        <fullName evidence="5">Nitroreductase</fullName>
    </submittedName>
</protein>
<dbReference type="SUPFAM" id="SSF55469">
    <property type="entry name" value="FMN-dependent nitroreductase-like"/>
    <property type="match status" value="1"/>
</dbReference>
<dbReference type="InterPro" id="IPR029479">
    <property type="entry name" value="Nitroreductase"/>
</dbReference>
<dbReference type="Pfam" id="PF00881">
    <property type="entry name" value="Nitroreductase"/>
    <property type="match status" value="1"/>
</dbReference>
<dbReference type="CDD" id="cd02138">
    <property type="entry name" value="TdsD-like"/>
    <property type="match status" value="1"/>
</dbReference>
<dbReference type="InterPro" id="IPR000415">
    <property type="entry name" value="Nitroreductase-like"/>
</dbReference>
<organism evidence="5 6">
    <name type="scientific">Natrialba chahannaoensis JCM 10990</name>
    <dbReference type="NCBI Taxonomy" id="1227492"/>
    <lineage>
        <taxon>Archaea</taxon>
        <taxon>Methanobacteriati</taxon>
        <taxon>Methanobacteriota</taxon>
        <taxon>Stenosarchaea group</taxon>
        <taxon>Halobacteria</taxon>
        <taxon>Halobacteriales</taxon>
        <taxon>Natrialbaceae</taxon>
        <taxon>Natrialba</taxon>
    </lineage>
</organism>
<dbReference type="PANTHER" id="PTHR43673">
    <property type="entry name" value="NAD(P)H NITROREDUCTASE YDGI-RELATED"/>
    <property type="match status" value="1"/>
</dbReference>
<dbReference type="GO" id="GO:0016491">
    <property type="term" value="F:oxidoreductase activity"/>
    <property type="evidence" value="ECO:0007669"/>
    <property type="project" value="UniProtKB-KW"/>
</dbReference>
<evidence type="ECO:0000259" key="4">
    <source>
        <dbReference type="Pfam" id="PF00881"/>
    </source>
</evidence>
<keyword evidence="2" id="KW-0560">Oxidoreductase</keyword>
<sequence>MMQESVSTSRELDEEVADHRDPDYEIDPLFVNRWSPRAMTGEPLDEEEYLPLFEAARWAPSAFNNQHWRFIYASREDEEWDTFADLLLGGNEEWATDAAVLAVIVSKTTFDHNGEPAPVHSFDTGAAWQNLALEGARRGLAVHGMAGFDYERAAEELDVPEEFEVEAMFAVGERAPAESLPEELQEREQPSDRKPVDEIAFQGGFE</sequence>
<gene>
    <name evidence="5" type="ORF">C482_01886</name>
</gene>
<dbReference type="Gene3D" id="3.40.109.10">
    <property type="entry name" value="NADH Oxidase"/>
    <property type="match status" value="1"/>
</dbReference>
<comment type="caution">
    <text evidence="5">The sequence shown here is derived from an EMBL/GenBank/DDBJ whole genome shotgun (WGS) entry which is preliminary data.</text>
</comment>
<evidence type="ECO:0000256" key="1">
    <source>
        <dbReference type="ARBA" id="ARBA00007118"/>
    </source>
</evidence>
<feature type="region of interest" description="Disordered" evidence="3">
    <location>
        <begin position="174"/>
        <end position="206"/>
    </location>
</feature>
<reference evidence="5 6" key="1">
    <citation type="journal article" date="2014" name="PLoS Genet.">
        <title>Phylogenetically driven sequencing of extremely halophilic archaea reveals strategies for static and dynamic osmo-response.</title>
        <authorList>
            <person name="Becker E.A."/>
            <person name="Seitzer P.M."/>
            <person name="Tritt A."/>
            <person name="Larsen D."/>
            <person name="Krusor M."/>
            <person name="Yao A.I."/>
            <person name="Wu D."/>
            <person name="Madern D."/>
            <person name="Eisen J.A."/>
            <person name="Darling A.E."/>
            <person name="Facciotti M.T."/>
        </authorList>
    </citation>
    <scope>NUCLEOTIDE SEQUENCE [LARGE SCALE GENOMIC DNA]</scope>
    <source>
        <strain evidence="5 6">JCM 10990</strain>
    </source>
</reference>
<feature type="compositionally biased region" description="Basic and acidic residues" evidence="3">
    <location>
        <begin position="184"/>
        <end position="197"/>
    </location>
</feature>
<dbReference type="Proteomes" id="UP000011693">
    <property type="component" value="Unassembled WGS sequence"/>
</dbReference>
<dbReference type="PATRIC" id="fig|1227492.4.peg.368"/>
<evidence type="ECO:0000313" key="5">
    <source>
        <dbReference type="EMBL" id="ELZ05623.1"/>
    </source>
</evidence>
<comment type="similarity">
    <text evidence="1">Belongs to the nitroreductase family.</text>
</comment>
<dbReference type="PANTHER" id="PTHR43673:SF10">
    <property type="entry name" value="NADH DEHYDROGENASE_NAD(P)H NITROREDUCTASE XCC3605-RELATED"/>
    <property type="match status" value="1"/>
</dbReference>
<evidence type="ECO:0000256" key="2">
    <source>
        <dbReference type="ARBA" id="ARBA00023002"/>
    </source>
</evidence>